<dbReference type="OMA" id="SWIVIET"/>
<evidence type="ECO:0000313" key="2">
    <source>
        <dbReference type="EMBL" id="EDP42172.1"/>
    </source>
</evidence>
<proteinExistence type="predicted"/>
<feature type="compositionally biased region" description="Polar residues" evidence="1">
    <location>
        <begin position="1111"/>
        <end position="1123"/>
    </location>
</feature>
<dbReference type="InParanoid" id="A8Q965"/>
<comment type="caution">
    <text evidence="2">The sequence shown here is derived from an EMBL/GenBank/DDBJ whole genome shotgun (WGS) entry which is preliminary data.</text>
</comment>
<dbReference type="STRING" id="425265.A8Q965"/>
<dbReference type="VEuPathDB" id="FungiDB:MGL_3421"/>
<feature type="compositionally biased region" description="Polar residues" evidence="1">
    <location>
        <begin position="77"/>
        <end position="86"/>
    </location>
</feature>
<feature type="compositionally biased region" description="Polar residues" evidence="1">
    <location>
        <begin position="456"/>
        <end position="467"/>
    </location>
</feature>
<feature type="compositionally biased region" description="Polar residues" evidence="1">
    <location>
        <begin position="1054"/>
        <end position="1064"/>
    </location>
</feature>
<dbReference type="AlphaFoldDB" id="A8Q965"/>
<dbReference type="KEGG" id="mgl:MGL_3421"/>
<evidence type="ECO:0000313" key="3">
    <source>
        <dbReference type="Proteomes" id="UP000008837"/>
    </source>
</evidence>
<accession>A8Q965</accession>
<feature type="compositionally biased region" description="Polar residues" evidence="1">
    <location>
        <begin position="259"/>
        <end position="270"/>
    </location>
</feature>
<feature type="compositionally biased region" description="Pro residues" evidence="1">
    <location>
        <begin position="659"/>
        <end position="669"/>
    </location>
</feature>
<dbReference type="OrthoDB" id="3366982at2759"/>
<feature type="compositionally biased region" description="Polar residues" evidence="1">
    <location>
        <begin position="475"/>
        <end position="484"/>
    </location>
</feature>
<gene>
    <name evidence="2" type="ORF">MGL_3421</name>
</gene>
<dbReference type="Proteomes" id="UP000008837">
    <property type="component" value="Unassembled WGS sequence"/>
</dbReference>
<dbReference type="GeneID" id="5853693"/>
<sequence>MSTKVSQPGQGVSAGPAAFAKNSSQTSRPGGFRLSTQFGKSASQVSLSPEMSRGRNFSTPATARGRARQGRSASTANVSSSMTPTPGQRRRRFNDTREIDVLISEISAHSRAAQRSNPASPYGAGAMSPMLFSPSTDSLAYGAGIGSGPQSPYIPGSPTNMSQSSLLRGRPRMGRPGALSSLSQLDVTGISQSESGLCRVAIPEGMGVGVTDSPYPAFLRNDSDPMSEGNGLRGPAMTSSSDMLQDPDMLSIGRPQPFKSVNSGVSSGSPKQPEFSQDGGHAWGGINSAPRITRDPASVGGATGSPATSTVPNMTIRPTVAPATPTEPTKPDTPTGQRPTQTQPKPSAPSSSTSATPVTTTPTKQATASSSMLNHRRSIGTPTLTPRRLFSRRHASQPTPKESIDKIPRSEQNDQKRRGLFGSFFKKFKTPSKSKPTSHAASTGPATGPVKKPQALSPSNAVKNSTGPAGKRDAQTPSSVNNSTAAPMVPAPAGPAKPTSSVPADNVGGNHATGSVSDTVQSKSPPASPPPSSTPPVQEFITTTPATATLPSTEAQKSSPSSSAMTVGPQVSQVDANHVPEPAAENSTELRSRSQHNEVPAPSVGAHADADGFLNTTRPMSPFNVPPSVLSSLNLSAEHPAPQGESSRTPTPKLHKPGTPEPSAQPPVPLSSSAAYVPGSSTPVAARPVSQSYETWIPSSQSVASSLYQPYTESALPYIQSTNDTAPPVATHLSTSRAEGTSPVAVPPITLGSTSEDDASDARPLLGYAGTSASHAYGSNKDAHAPVSSTFSPTPAPAPLTAEHPSSPVSPELKPQAAMHEAYHLRPTSPESNSRNPTASRYSVLQPAASSRPTSPLLYESNAPGQGTSAHGSDFSHAAPSFTSPSISTLDAQRPVVTSQAQRAQSPEMAPVSHTSGLPSYLFASTEQSVMPSATSASYLTSEPAPPTTQIYAAPSSQSYASSYSPFRGSNESPVYTTTVPSTSVSASKNSPFEPLDKPSSHASSSYMPTSSSHMWRSSDEVLRSVIHYDSVDDDKEDSSGAASRPVSPGHNLWRTSFGSNGNATFDYDPRTSPIVSPRREPVESMTPKSLSGNDSFSAAAMYSWQTTPPTTVHHLTSDTPSSLYRAPAPALPSETPTKPVVTPNHHLQKQQSRVMSQRPLRPQESKEGLRTSESSENEGSRGLQLSPSMQDLVKLSLMDSSTLNADVDVLG</sequence>
<feature type="compositionally biased region" description="Basic and acidic residues" evidence="1">
    <location>
        <begin position="402"/>
        <end position="417"/>
    </location>
</feature>
<feature type="compositionally biased region" description="Polar residues" evidence="1">
    <location>
        <begin position="881"/>
        <end position="905"/>
    </location>
</feature>
<feature type="compositionally biased region" description="Low complexity" evidence="1">
    <location>
        <begin position="952"/>
        <end position="966"/>
    </location>
</feature>
<organism evidence="2 3">
    <name type="scientific">Malassezia globosa (strain ATCC MYA-4612 / CBS 7966)</name>
    <name type="common">Dandruff-associated fungus</name>
    <dbReference type="NCBI Taxonomy" id="425265"/>
    <lineage>
        <taxon>Eukaryota</taxon>
        <taxon>Fungi</taxon>
        <taxon>Dikarya</taxon>
        <taxon>Basidiomycota</taxon>
        <taxon>Ustilaginomycotina</taxon>
        <taxon>Malasseziomycetes</taxon>
        <taxon>Malasseziales</taxon>
        <taxon>Malasseziaceae</taxon>
        <taxon>Malassezia</taxon>
    </lineage>
</organism>
<feature type="region of interest" description="Disordered" evidence="1">
    <location>
        <begin position="1"/>
        <end position="98"/>
    </location>
</feature>
<feature type="compositionally biased region" description="Polar residues" evidence="1">
    <location>
        <begin position="670"/>
        <end position="688"/>
    </location>
</feature>
<feature type="compositionally biased region" description="Low complexity" evidence="1">
    <location>
        <begin position="1001"/>
        <end position="1013"/>
    </location>
</feature>
<dbReference type="RefSeq" id="XP_001729386.1">
    <property type="nucleotide sequence ID" value="XM_001729334.1"/>
</dbReference>
<feature type="compositionally biased region" description="Low complexity" evidence="1">
    <location>
        <begin position="973"/>
        <end position="986"/>
    </location>
</feature>
<feature type="compositionally biased region" description="Low complexity" evidence="1">
    <location>
        <begin position="318"/>
        <end position="371"/>
    </location>
</feature>
<dbReference type="EMBL" id="AAYY01000013">
    <property type="protein sequence ID" value="EDP42172.1"/>
    <property type="molecule type" value="Genomic_DNA"/>
</dbReference>
<feature type="compositionally biased region" description="Low complexity" evidence="1">
    <location>
        <begin position="542"/>
        <end position="553"/>
    </location>
</feature>
<feature type="compositionally biased region" description="Polar residues" evidence="1">
    <location>
        <begin position="512"/>
        <end position="521"/>
    </location>
</feature>
<feature type="region of interest" description="Disordered" evidence="1">
    <location>
        <begin position="719"/>
        <end position="918"/>
    </location>
</feature>
<feature type="region of interest" description="Disordered" evidence="1">
    <location>
        <begin position="222"/>
        <end position="688"/>
    </location>
</feature>
<reference evidence="2 3" key="1">
    <citation type="journal article" date="2007" name="Proc. Natl. Acad. Sci. U.S.A.">
        <title>Dandruff-associated Malassezia genomes reveal convergent and divergent virulence traits shared with plant and human fungal pathogens.</title>
        <authorList>
            <person name="Xu J."/>
            <person name="Saunders C.W."/>
            <person name="Hu P."/>
            <person name="Grant R.A."/>
            <person name="Boekhout T."/>
            <person name="Kuramae E.E."/>
            <person name="Kronstad J.W."/>
            <person name="Deangelis Y.M."/>
            <person name="Reeder N.L."/>
            <person name="Johnstone K.R."/>
            <person name="Leland M."/>
            <person name="Fieno A.M."/>
            <person name="Begley W.M."/>
            <person name="Sun Y."/>
            <person name="Lacey M.P."/>
            <person name="Chaudhary T."/>
            <person name="Keough T."/>
            <person name="Chu L."/>
            <person name="Sears R."/>
            <person name="Yuan B."/>
            <person name="Dawson T.L.Jr."/>
        </authorList>
    </citation>
    <scope>NUCLEOTIDE SEQUENCE [LARGE SCALE GENOMIC DNA]</scope>
    <source>
        <strain evidence="3">ATCC MYA-4612 / CBS 7966</strain>
    </source>
</reference>
<name>A8Q965_MALGO</name>
<feature type="region of interest" description="Disordered" evidence="1">
    <location>
        <begin position="933"/>
        <end position="1014"/>
    </location>
</feature>
<feature type="compositionally biased region" description="Polar residues" evidence="1">
    <location>
        <begin position="21"/>
        <end position="60"/>
    </location>
</feature>
<feature type="compositionally biased region" description="Low complexity" evidence="1">
    <location>
        <begin position="626"/>
        <end position="636"/>
    </location>
</feature>
<feature type="compositionally biased region" description="Basic and acidic residues" evidence="1">
    <location>
        <begin position="1162"/>
        <end position="1171"/>
    </location>
</feature>
<feature type="compositionally biased region" description="Polar residues" evidence="1">
    <location>
        <begin position="1"/>
        <end position="10"/>
    </location>
</feature>
<feature type="region of interest" description="Disordered" evidence="1">
    <location>
        <begin position="1111"/>
        <end position="1189"/>
    </location>
</feature>
<feature type="compositionally biased region" description="Polar residues" evidence="1">
    <location>
        <begin position="829"/>
        <end position="854"/>
    </location>
</feature>
<feature type="compositionally biased region" description="Polar residues" evidence="1">
    <location>
        <begin position="554"/>
        <end position="575"/>
    </location>
</feature>
<evidence type="ECO:0000256" key="1">
    <source>
        <dbReference type="SAM" id="MobiDB-lite"/>
    </source>
</evidence>
<feature type="region of interest" description="Disordered" evidence="1">
    <location>
        <begin position="1032"/>
        <end position="1093"/>
    </location>
</feature>
<protein>
    <submittedName>
        <fullName evidence="2">Uncharacterized protein</fullName>
    </submittedName>
</protein>
<keyword evidence="3" id="KW-1185">Reference proteome</keyword>